<comment type="caution">
    <text evidence="1">The sequence shown here is derived from an EMBL/GenBank/DDBJ whole genome shotgun (WGS) entry which is preliminary data.</text>
</comment>
<name>X0V219_9ZZZZ</name>
<evidence type="ECO:0000313" key="1">
    <source>
        <dbReference type="EMBL" id="GAG05447.1"/>
    </source>
</evidence>
<proteinExistence type="predicted"/>
<accession>X0V219</accession>
<organism evidence="1">
    <name type="scientific">marine sediment metagenome</name>
    <dbReference type="NCBI Taxonomy" id="412755"/>
    <lineage>
        <taxon>unclassified sequences</taxon>
        <taxon>metagenomes</taxon>
        <taxon>ecological metagenomes</taxon>
    </lineage>
</organism>
<dbReference type="EMBL" id="BARS01024229">
    <property type="protein sequence ID" value="GAG05447.1"/>
    <property type="molecule type" value="Genomic_DNA"/>
</dbReference>
<sequence>MLIRLIKRHPIIAAIRAIDDVVQLTPGAGKELVKEQVGLPLGEAEAIANRLAMQSMGDIDKKIKERADAKTTLTEEEKHRGRVTSMGEMGAIRLGEPIRTVQAGRPRGEILSGVDLFNAGMSRQADRAESDIVKKRRFGETRVLGEAKALAIERFGEALAARESLSQERFAEERALTRFTQGSPVSAEGAASLANGVSAGLELPEAIQRVIDSMGGLGVVLGKIALQSGQQLNLNQAGSTSADP</sequence>
<protein>
    <submittedName>
        <fullName evidence="1">Uncharacterized protein</fullName>
    </submittedName>
</protein>
<feature type="non-terminal residue" evidence="1">
    <location>
        <position position="244"/>
    </location>
</feature>
<dbReference type="AlphaFoldDB" id="X0V219"/>
<reference evidence="1" key="1">
    <citation type="journal article" date="2014" name="Front. Microbiol.">
        <title>High frequency of phylogenetically diverse reductive dehalogenase-homologous genes in deep subseafloor sedimentary metagenomes.</title>
        <authorList>
            <person name="Kawai M."/>
            <person name="Futagami T."/>
            <person name="Toyoda A."/>
            <person name="Takaki Y."/>
            <person name="Nishi S."/>
            <person name="Hori S."/>
            <person name="Arai W."/>
            <person name="Tsubouchi T."/>
            <person name="Morono Y."/>
            <person name="Uchiyama I."/>
            <person name="Ito T."/>
            <person name="Fujiyama A."/>
            <person name="Inagaki F."/>
            <person name="Takami H."/>
        </authorList>
    </citation>
    <scope>NUCLEOTIDE SEQUENCE</scope>
    <source>
        <strain evidence="1">Expedition CK06-06</strain>
    </source>
</reference>
<gene>
    <name evidence="1" type="ORF">S01H1_38483</name>
</gene>